<dbReference type="Proteomes" id="UP001163321">
    <property type="component" value="Chromosome 3"/>
</dbReference>
<evidence type="ECO:0000313" key="2">
    <source>
        <dbReference type="Proteomes" id="UP001163321"/>
    </source>
</evidence>
<evidence type="ECO:0000313" key="1">
    <source>
        <dbReference type="EMBL" id="KAI9914396.1"/>
    </source>
</evidence>
<accession>A0ACC0W7U3</accession>
<sequence>MEEMQMLQRCFFYFQFKTCTYVNYGPAGRSIQKIPIRICSAFYDMGLWGHGRERHVTNNDVPIVSVLAAIAWDDVGANSSNCRVVPELIGVSIKILSGSNDALGDTWT</sequence>
<organism evidence="1 2">
    <name type="scientific">Peronosclerospora sorghi</name>
    <dbReference type="NCBI Taxonomy" id="230839"/>
    <lineage>
        <taxon>Eukaryota</taxon>
        <taxon>Sar</taxon>
        <taxon>Stramenopiles</taxon>
        <taxon>Oomycota</taxon>
        <taxon>Peronosporomycetes</taxon>
        <taxon>Peronosporales</taxon>
        <taxon>Peronosporaceae</taxon>
        <taxon>Peronosclerospora</taxon>
    </lineage>
</organism>
<name>A0ACC0W7U3_9STRA</name>
<dbReference type="EMBL" id="CM047582">
    <property type="protein sequence ID" value="KAI9914396.1"/>
    <property type="molecule type" value="Genomic_DNA"/>
</dbReference>
<proteinExistence type="predicted"/>
<reference evidence="1 2" key="1">
    <citation type="journal article" date="2022" name="bioRxiv">
        <title>The genome of the oomycete Peronosclerospora sorghi, a cosmopolitan pathogen of maize and sorghum, is inflated with dispersed pseudogenes.</title>
        <authorList>
            <person name="Fletcher K."/>
            <person name="Martin F."/>
            <person name="Isakeit T."/>
            <person name="Cavanaugh K."/>
            <person name="Magill C."/>
            <person name="Michelmore R."/>
        </authorList>
    </citation>
    <scope>NUCLEOTIDE SEQUENCE [LARGE SCALE GENOMIC DNA]</scope>
    <source>
        <strain evidence="1">P6</strain>
    </source>
</reference>
<protein>
    <submittedName>
        <fullName evidence="1">Uncharacterized protein</fullName>
    </submittedName>
</protein>
<gene>
    <name evidence="1" type="ORF">PsorP6_007377</name>
</gene>
<keyword evidence="2" id="KW-1185">Reference proteome</keyword>
<comment type="caution">
    <text evidence="1">The sequence shown here is derived from an EMBL/GenBank/DDBJ whole genome shotgun (WGS) entry which is preliminary data.</text>
</comment>